<evidence type="ECO:0000256" key="1">
    <source>
        <dbReference type="SAM" id="Coils"/>
    </source>
</evidence>
<protein>
    <submittedName>
        <fullName evidence="3">Uncharacterized protein</fullName>
    </submittedName>
</protein>
<keyword evidence="1" id="KW-0175">Coiled coil</keyword>
<evidence type="ECO:0000256" key="2">
    <source>
        <dbReference type="SAM" id="MobiDB-lite"/>
    </source>
</evidence>
<feature type="region of interest" description="Disordered" evidence="2">
    <location>
        <begin position="412"/>
        <end position="492"/>
    </location>
</feature>
<feature type="region of interest" description="Disordered" evidence="2">
    <location>
        <begin position="39"/>
        <end position="75"/>
    </location>
</feature>
<accession>A0A8T0DZY1</accession>
<reference evidence="3" key="2">
    <citation type="submission" date="2020-06" db="EMBL/GenBank/DDBJ databases">
        <authorList>
            <person name="Sheffer M."/>
        </authorList>
    </citation>
    <scope>NUCLEOTIDE SEQUENCE</scope>
</reference>
<gene>
    <name evidence="3" type="ORF">HNY73_021573</name>
</gene>
<dbReference type="EMBL" id="JABXBU010002231">
    <property type="protein sequence ID" value="KAF8763385.1"/>
    <property type="molecule type" value="Genomic_DNA"/>
</dbReference>
<proteinExistence type="predicted"/>
<sequence>MATRDPPKKRREKRLKVPDHTISDISAYMAQIAEKLNESAGQVSGSTDASGSSYSDSDSRGPVTGNVIPGSPGSPKVRMVEEFMRHTDESGDWLKKWYSENYEKVENYEYIRFELLYFLSDYMPGIKVDENIDARNLVELVKSLVLDLQTKFNRFNLELQEISGHEVAGYIQDHHRKVIEVVEDYENKLKAANEELVLCKDQIAHLDAELSAALQRMMYLEKGTAYFGGFEDSVSEEQFMADLQRRVAQSDSLNSSMKEELQRERAENEGLQKQLALLAKEKVETQEKCMQEIVELSKRAEINSMLEHGIMSMLEKSGKEPNKQDCQNVINKWKNDINQVIDQNSKDIDELLKKVESQNKEMTMLQAQTREQDEKIEEMQTQRSFLPQPTMDNTFDLSNSMNETWDSHRAYSPASPLNATYSGTDDSYSSYGSRSPYGASTPVRGSPRMDRTFSPQRGSPQMDRTFSPQRGSPRMDRTFSPQRGSPRERIEHSRHKEVRLEWIEHSRHKEVRLEWIEHSRHKEVRLEWIEHSRHKGVRLEWIELSRHKGVRLEWIEHFPLKHTYNHLINSMTHIHLYRIGVKLPDITKLLRSSYDDEAELGYQYISRGSPLYDTDESFVDDVFEEGDYPMVLRYGFSPGYGPYRQLHVDRGYYPARLHAGAEHWDPKLFDSPEAQRNSDGIVWRRPSPESIELDWYQTPGKHVRYFRDLSVTPERSGSPIMSQQLPPQVAAGTVRISPRTPAISRFSRYGYTDPQAKVFNIPPGDDLDIPSGMKKTVTITSPGKQKPLHLNVEVAPKGISQSPSGRHILCDVSVGVEEAVIKPQRYAGYFTPPVTETVRRYDRKHGMFTPRSVFKKGHYAVRNIFDVSPQAPSPRSPPLNTTIEWEHDWLNRMYGASPPGAGLNTTFTRPSPPGTQVLNRTFDLAPPGAGLNTTFTRPSPPGTQVLNRTFDLAPSGAGLNTTFTRASPPGTQELNRTFDLGPSGADLNTAFSSPSSPGIFDATFDASPQAYGYQTPSYQEPQNPVWTYPMRRNVIPVSPEQDLISAVEDEGFDYYYSPPARSPRRYYPGTN</sequence>
<keyword evidence="4" id="KW-1185">Reference proteome</keyword>
<feature type="compositionally biased region" description="Low complexity" evidence="2">
    <location>
        <begin position="44"/>
        <end position="56"/>
    </location>
</feature>
<name>A0A8T0DZY1_ARGBR</name>
<dbReference type="AlphaFoldDB" id="A0A8T0DZY1"/>
<feature type="compositionally biased region" description="Low complexity" evidence="2">
    <location>
        <begin position="419"/>
        <end position="440"/>
    </location>
</feature>
<organism evidence="3 4">
    <name type="scientific">Argiope bruennichi</name>
    <name type="common">Wasp spider</name>
    <name type="synonym">Aranea bruennichi</name>
    <dbReference type="NCBI Taxonomy" id="94029"/>
    <lineage>
        <taxon>Eukaryota</taxon>
        <taxon>Metazoa</taxon>
        <taxon>Ecdysozoa</taxon>
        <taxon>Arthropoda</taxon>
        <taxon>Chelicerata</taxon>
        <taxon>Arachnida</taxon>
        <taxon>Araneae</taxon>
        <taxon>Araneomorphae</taxon>
        <taxon>Entelegynae</taxon>
        <taxon>Araneoidea</taxon>
        <taxon>Araneidae</taxon>
        <taxon>Argiope</taxon>
    </lineage>
</organism>
<feature type="coiled-coil region" evidence="1">
    <location>
        <begin position="175"/>
        <end position="209"/>
    </location>
</feature>
<feature type="compositionally biased region" description="Polar residues" evidence="2">
    <location>
        <begin position="453"/>
        <end position="470"/>
    </location>
</feature>
<evidence type="ECO:0000313" key="3">
    <source>
        <dbReference type="EMBL" id="KAF8763385.1"/>
    </source>
</evidence>
<feature type="coiled-coil region" evidence="1">
    <location>
        <begin position="341"/>
        <end position="382"/>
    </location>
</feature>
<feature type="region of interest" description="Disordered" evidence="2">
    <location>
        <begin position="1"/>
        <end position="20"/>
    </location>
</feature>
<dbReference type="Proteomes" id="UP000807504">
    <property type="component" value="Unassembled WGS sequence"/>
</dbReference>
<comment type="caution">
    <text evidence="3">The sequence shown here is derived from an EMBL/GenBank/DDBJ whole genome shotgun (WGS) entry which is preliminary data.</text>
</comment>
<evidence type="ECO:0000313" key="4">
    <source>
        <dbReference type="Proteomes" id="UP000807504"/>
    </source>
</evidence>
<reference evidence="3" key="1">
    <citation type="journal article" date="2020" name="bioRxiv">
        <title>Chromosome-level reference genome of the European wasp spider Argiope bruennichi: a resource for studies on range expansion and evolutionary adaptation.</title>
        <authorList>
            <person name="Sheffer M.M."/>
            <person name="Hoppe A."/>
            <person name="Krehenwinkel H."/>
            <person name="Uhl G."/>
            <person name="Kuss A.W."/>
            <person name="Jensen L."/>
            <person name="Jensen C."/>
            <person name="Gillespie R.G."/>
            <person name="Hoff K.J."/>
            <person name="Prost S."/>
        </authorList>
    </citation>
    <scope>NUCLEOTIDE SEQUENCE</scope>
</reference>
<feature type="coiled-coil region" evidence="1">
    <location>
        <begin position="240"/>
        <end position="288"/>
    </location>
</feature>